<dbReference type="GeneTree" id="ENSGT00940000157099"/>
<protein>
    <recommendedName>
        <fullName evidence="2">TNRC18/BAHCC1-like SH3 domain-containing protein</fullName>
    </recommendedName>
</protein>
<feature type="compositionally biased region" description="Acidic residues" evidence="1">
    <location>
        <begin position="149"/>
        <end position="166"/>
    </location>
</feature>
<feature type="compositionally biased region" description="Low complexity" evidence="1">
    <location>
        <begin position="104"/>
        <end position="114"/>
    </location>
</feature>
<dbReference type="InterPro" id="IPR056841">
    <property type="entry name" value="TNRC18_BAHCC1-like_SH3"/>
</dbReference>
<reference evidence="3" key="2">
    <citation type="submission" date="2025-08" db="UniProtKB">
        <authorList>
            <consortium name="Ensembl"/>
        </authorList>
    </citation>
    <scope>IDENTIFICATION</scope>
</reference>
<feature type="domain" description="TNRC18/BAHCC1-like SH3" evidence="2">
    <location>
        <begin position="190"/>
        <end position="221"/>
    </location>
</feature>
<keyword evidence="4" id="KW-1185">Reference proteome</keyword>
<feature type="compositionally biased region" description="Polar residues" evidence="1">
    <location>
        <begin position="59"/>
        <end position="68"/>
    </location>
</feature>
<dbReference type="STRING" id="62062.ENSHHUP00000033426"/>
<dbReference type="Pfam" id="PF24912">
    <property type="entry name" value="SH3_TNRC18"/>
    <property type="match status" value="1"/>
</dbReference>
<dbReference type="AlphaFoldDB" id="A0A4W5M402"/>
<sequence length="221" mass="24064">MRHGDQTSDETSPVKRKPRPSPRSPRRFTFDPPGGLGGGASEEEGWTRRRSERIFLHDASTNQISPSSKDPPISTKPGPRPKTTPREGKDLKKKRLKDSPLTPPSLSSPITESPVAPPLSPASKSQSKAKAKPREARGAVSRLMKSMEADEDFEPSQDSSFSEDDGPPPSHSSLAERTLTSAPVQCVLDKDSLQDGLRVLIPMDDQLLYAGHVNTVHSPDM</sequence>
<evidence type="ECO:0000256" key="1">
    <source>
        <dbReference type="SAM" id="MobiDB-lite"/>
    </source>
</evidence>
<reference evidence="3" key="3">
    <citation type="submission" date="2025-09" db="UniProtKB">
        <authorList>
            <consortium name="Ensembl"/>
        </authorList>
    </citation>
    <scope>IDENTIFICATION</scope>
</reference>
<evidence type="ECO:0000313" key="3">
    <source>
        <dbReference type="Ensembl" id="ENSHHUP00000033426.1"/>
    </source>
</evidence>
<dbReference type="Proteomes" id="UP000314982">
    <property type="component" value="Unassembled WGS sequence"/>
</dbReference>
<dbReference type="PANTHER" id="PTHR12505">
    <property type="entry name" value="PHD FINGER TRANSCRIPTION FACTOR"/>
    <property type="match status" value="1"/>
</dbReference>
<dbReference type="Ensembl" id="ENSHHUT00000034775.1">
    <property type="protein sequence ID" value="ENSHHUP00000033426.1"/>
    <property type="gene ID" value="ENSHHUG00000021133.1"/>
</dbReference>
<reference evidence="4" key="1">
    <citation type="submission" date="2018-06" db="EMBL/GenBank/DDBJ databases">
        <title>Genome assembly of Danube salmon.</title>
        <authorList>
            <person name="Macqueen D.J."/>
            <person name="Gundappa M.K."/>
        </authorList>
    </citation>
    <scope>NUCLEOTIDE SEQUENCE [LARGE SCALE GENOMIC DNA]</scope>
</reference>
<feature type="region of interest" description="Disordered" evidence="1">
    <location>
        <begin position="1"/>
        <end position="178"/>
    </location>
</feature>
<feature type="compositionally biased region" description="Basic residues" evidence="1">
    <location>
        <begin position="14"/>
        <end position="26"/>
    </location>
</feature>
<dbReference type="InterPro" id="IPR052429">
    <property type="entry name" value="BAH_domain_protein"/>
</dbReference>
<evidence type="ECO:0000313" key="4">
    <source>
        <dbReference type="Proteomes" id="UP000314982"/>
    </source>
</evidence>
<dbReference type="PANTHER" id="PTHR12505:SF21">
    <property type="entry name" value="TRINUCLEOTIDE REPEAT-CONTAINING GENE 18 PROTEIN"/>
    <property type="match status" value="1"/>
</dbReference>
<organism evidence="3 4">
    <name type="scientific">Hucho hucho</name>
    <name type="common">huchen</name>
    <dbReference type="NCBI Taxonomy" id="62062"/>
    <lineage>
        <taxon>Eukaryota</taxon>
        <taxon>Metazoa</taxon>
        <taxon>Chordata</taxon>
        <taxon>Craniata</taxon>
        <taxon>Vertebrata</taxon>
        <taxon>Euteleostomi</taxon>
        <taxon>Actinopterygii</taxon>
        <taxon>Neopterygii</taxon>
        <taxon>Teleostei</taxon>
        <taxon>Protacanthopterygii</taxon>
        <taxon>Salmoniformes</taxon>
        <taxon>Salmonidae</taxon>
        <taxon>Salmoninae</taxon>
        <taxon>Hucho</taxon>
    </lineage>
</organism>
<accession>A0A4W5M402</accession>
<feature type="compositionally biased region" description="Basic and acidic residues" evidence="1">
    <location>
        <begin position="45"/>
        <end position="56"/>
    </location>
</feature>
<proteinExistence type="predicted"/>
<evidence type="ECO:0000259" key="2">
    <source>
        <dbReference type="Pfam" id="PF24912"/>
    </source>
</evidence>
<name>A0A4W5M402_9TELE</name>